<dbReference type="PANTHER" id="PTHR46934:SF8">
    <property type="entry name" value="OS06G0481800 PROTEIN"/>
    <property type="match status" value="1"/>
</dbReference>
<dbReference type="InterPro" id="IPR058353">
    <property type="entry name" value="DUF8040"/>
</dbReference>
<reference evidence="2" key="2">
    <citation type="submission" date="2018-05" db="EMBL/GenBank/DDBJ databases">
        <title>OpunRS2 (Oryza punctata Reference Sequence Version 2).</title>
        <authorList>
            <person name="Zhang J."/>
            <person name="Kudrna D."/>
            <person name="Lee S."/>
            <person name="Talag J."/>
            <person name="Welchert J."/>
            <person name="Wing R.A."/>
        </authorList>
    </citation>
    <scope>NUCLEOTIDE SEQUENCE [LARGE SCALE GENOMIC DNA]</scope>
</reference>
<dbReference type="Proteomes" id="UP000026962">
    <property type="component" value="Chromosome 8"/>
</dbReference>
<dbReference type="PANTHER" id="PTHR46934">
    <property type="entry name" value="MYB_DNA-BIND_3 DOMAIN-CONTAINING PROTEIN-RELATED"/>
    <property type="match status" value="1"/>
</dbReference>
<dbReference type="Pfam" id="PF26138">
    <property type="entry name" value="DUF8040"/>
    <property type="match status" value="1"/>
</dbReference>
<sequence length="156" mass="18812">MDMRVRDLVRKRREEEDDDMMLFIFPALAGEERVRELLEGHVKNYRVAFRMEPDIFRSLANYLRTERLIVDTRIKVEEKLAFFLYMLINMLGRGSPRLTMLLLKAAQKKNSPKCRPKKAWRFSNRGHNGWTSEAWNKIVKEFHEKDRYVCFRKSQI</sequence>
<evidence type="ECO:0000313" key="2">
    <source>
        <dbReference type="EnsemblPlants" id="OPUNC08G11150.1"/>
    </source>
</evidence>
<dbReference type="eggNOG" id="KOG4585">
    <property type="taxonomic scope" value="Eukaryota"/>
</dbReference>
<accession>A0A0E0LU75</accession>
<reference evidence="2" key="1">
    <citation type="submission" date="2015-04" db="UniProtKB">
        <authorList>
            <consortium name="EnsemblPlants"/>
        </authorList>
    </citation>
    <scope>IDENTIFICATION</scope>
</reference>
<evidence type="ECO:0000259" key="1">
    <source>
        <dbReference type="Pfam" id="PF26138"/>
    </source>
</evidence>
<proteinExistence type="predicted"/>
<evidence type="ECO:0000313" key="3">
    <source>
        <dbReference type="Proteomes" id="UP000026962"/>
    </source>
</evidence>
<dbReference type="HOGENOM" id="CLU_1689562_0_0_1"/>
<keyword evidence="3" id="KW-1185">Reference proteome</keyword>
<name>A0A0E0LU75_ORYPU</name>
<dbReference type="AlphaFoldDB" id="A0A0E0LU75"/>
<protein>
    <recommendedName>
        <fullName evidence="1">DUF8040 domain-containing protein</fullName>
    </recommendedName>
</protein>
<organism evidence="2">
    <name type="scientific">Oryza punctata</name>
    <name type="common">Red rice</name>
    <dbReference type="NCBI Taxonomy" id="4537"/>
    <lineage>
        <taxon>Eukaryota</taxon>
        <taxon>Viridiplantae</taxon>
        <taxon>Streptophyta</taxon>
        <taxon>Embryophyta</taxon>
        <taxon>Tracheophyta</taxon>
        <taxon>Spermatophyta</taxon>
        <taxon>Magnoliopsida</taxon>
        <taxon>Liliopsida</taxon>
        <taxon>Poales</taxon>
        <taxon>Poaceae</taxon>
        <taxon>BOP clade</taxon>
        <taxon>Oryzoideae</taxon>
        <taxon>Oryzeae</taxon>
        <taxon>Oryzinae</taxon>
        <taxon>Oryza</taxon>
    </lineage>
</organism>
<dbReference type="EnsemblPlants" id="OPUNC08G11150.1">
    <property type="protein sequence ID" value="OPUNC08G11150.1"/>
    <property type="gene ID" value="OPUNC08G11150"/>
</dbReference>
<feature type="domain" description="DUF8040" evidence="1">
    <location>
        <begin position="28"/>
        <end position="88"/>
    </location>
</feature>
<dbReference type="Gramene" id="OPUNC08G11150.1">
    <property type="protein sequence ID" value="OPUNC08G11150.1"/>
    <property type="gene ID" value="OPUNC08G11150"/>
</dbReference>